<comment type="caution">
    <text evidence="2">The sequence shown here is derived from an EMBL/GenBank/DDBJ whole genome shotgun (WGS) entry which is preliminary data.</text>
</comment>
<dbReference type="InterPro" id="IPR050639">
    <property type="entry name" value="SSR_resolvase"/>
</dbReference>
<dbReference type="PANTHER" id="PTHR30461">
    <property type="entry name" value="DNA-INVERTASE FROM LAMBDOID PROPHAGE"/>
    <property type="match status" value="1"/>
</dbReference>
<evidence type="ECO:0000259" key="1">
    <source>
        <dbReference type="PROSITE" id="PS51737"/>
    </source>
</evidence>
<dbReference type="Gene3D" id="3.90.1750.20">
    <property type="entry name" value="Putative Large Serine Recombinase, Chain B, Domain 2"/>
    <property type="match status" value="1"/>
</dbReference>
<dbReference type="SMART" id="SM00857">
    <property type="entry name" value="Resolvase"/>
    <property type="match status" value="1"/>
</dbReference>
<gene>
    <name evidence="2" type="ORF">J2X07_003675</name>
</gene>
<dbReference type="EMBL" id="JAVDWA010000010">
    <property type="protein sequence ID" value="MDR7074678.1"/>
    <property type="molecule type" value="Genomic_DNA"/>
</dbReference>
<organism evidence="2 3">
    <name type="scientific">Fictibacillus barbaricus</name>
    <dbReference type="NCBI Taxonomy" id="182136"/>
    <lineage>
        <taxon>Bacteria</taxon>
        <taxon>Bacillati</taxon>
        <taxon>Bacillota</taxon>
        <taxon>Bacilli</taxon>
        <taxon>Bacillales</taxon>
        <taxon>Fictibacillaceae</taxon>
        <taxon>Fictibacillus</taxon>
    </lineage>
</organism>
<keyword evidence="3" id="KW-1185">Reference proteome</keyword>
<dbReference type="CDD" id="cd00338">
    <property type="entry name" value="Ser_Recombinase"/>
    <property type="match status" value="1"/>
</dbReference>
<protein>
    <submittedName>
        <fullName evidence="2">DNA invertase Pin-like site-specific DNA recombinase</fullName>
    </submittedName>
</protein>
<dbReference type="PROSITE" id="PS51737">
    <property type="entry name" value="RECOMBINASE_DNA_BIND"/>
    <property type="match status" value="1"/>
</dbReference>
<dbReference type="Proteomes" id="UP001258181">
    <property type="component" value="Unassembled WGS sequence"/>
</dbReference>
<evidence type="ECO:0000313" key="3">
    <source>
        <dbReference type="Proteomes" id="UP001258181"/>
    </source>
</evidence>
<dbReference type="InterPro" id="IPR038109">
    <property type="entry name" value="DNA_bind_recomb_sf"/>
</dbReference>
<dbReference type="SUPFAM" id="SSF53041">
    <property type="entry name" value="Resolvase-like"/>
    <property type="match status" value="1"/>
</dbReference>
<sequence>MKQKKEILSVDEIIKNAERIAFYSRVSTKEQEKEKDEGQQYGKVSDFLNRYDKTVNDDAKFSDTGSAYSKPFTERKNLEALLHAVENKEFDAIVVSDRDRLSRQTEEHFQLRLLLEKIGVPVVIASRGELYDSEDFIRTLVEDALTRLESDNISTRTKATLKSLLDREKYIGGAPPYGYEPIVDDVKKVKKEQKVVRFKPVHKELSNVKKVFHLYKKSETFSSIANTLNKKNPPKKWTATRVKEIITNPIYTGHLVYNRYEKESRNFAPIEQWKWFKCSFIQEKGIVISEEDWWYCWHKYTKTKDKRPRFLNTSFYMNDLLRCYCGGLMMGRDKRTNLNRKKGKKVYGFRYYICPKCKEKIKADVLNNLVLDLIFKMTAPKDLTIREVKKMIAAEIVAKEIEILQLKNDIQYEKNNLNVLKMFEKNGDKKDGMLLDSEQHDLLAYLLSKADSEGKLKSYKVDLPQMEEACRKLKEIHDMDGNIEGWVDLFFRYKRWKSLTNLEIRNLVLLLIEECSLITSTKVKLKIKSLLPETLDLSGK</sequence>
<dbReference type="PANTHER" id="PTHR30461:SF23">
    <property type="entry name" value="DNA RECOMBINASE-RELATED"/>
    <property type="match status" value="1"/>
</dbReference>
<reference evidence="2 3" key="1">
    <citation type="submission" date="2023-07" db="EMBL/GenBank/DDBJ databases">
        <title>Sorghum-associated microbial communities from plants grown in Nebraska, USA.</title>
        <authorList>
            <person name="Schachtman D."/>
        </authorList>
    </citation>
    <scope>NUCLEOTIDE SEQUENCE [LARGE SCALE GENOMIC DNA]</scope>
    <source>
        <strain evidence="2 3">BE211</strain>
    </source>
</reference>
<feature type="domain" description="Recombinase" evidence="1">
    <location>
        <begin position="176"/>
        <end position="307"/>
    </location>
</feature>
<proteinExistence type="predicted"/>
<accession>A0ABU1U5C9</accession>
<name>A0ABU1U5C9_9BACL</name>
<dbReference type="Pfam" id="PF07508">
    <property type="entry name" value="Recombinase"/>
    <property type="match status" value="1"/>
</dbReference>
<dbReference type="InterPro" id="IPR006119">
    <property type="entry name" value="Resolv_N"/>
</dbReference>
<evidence type="ECO:0000313" key="2">
    <source>
        <dbReference type="EMBL" id="MDR7074678.1"/>
    </source>
</evidence>
<dbReference type="InterPro" id="IPR011109">
    <property type="entry name" value="DNA_bind_recombinase_dom"/>
</dbReference>
<dbReference type="Gene3D" id="3.40.50.1390">
    <property type="entry name" value="Resolvase, N-terminal catalytic domain"/>
    <property type="match status" value="1"/>
</dbReference>
<dbReference type="Pfam" id="PF00239">
    <property type="entry name" value="Resolvase"/>
    <property type="match status" value="1"/>
</dbReference>
<dbReference type="InterPro" id="IPR036162">
    <property type="entry name" value="Resolvase-like_N_sf"/>
</dbReference>
<dbReference type="RefSeq" id="WP_310262027.1">
    <property type="nucleotide sequence ID" value="NZ_JAVDWA010000010.1"/>
</dbReference>